<comment type="caution">
    <text evidence="6">The sequence shown here is derived from an EMBL/GenBank/DDBJ whole genome shotgun (WGS) entry which is preliminary data.</text>
</comment>
<dbReference type="PANTHER" id="PTHR42978:SF6">
    <property type="entry name" value="QUORUM-QUENCHING LACTONASE YTNP-RELATED"/>
    <property type="match status" value="1"/>
</dbReference>
<evidence type="ECO:0000256" key="3">
    <source>
        <dbReference type="ARBA" id="ARBA00022801"/>
    </source>
</evidence>
<name>A0ABU1SAI0_9MICO</name>
<comment type="similarity">
    <text evidence="1">Belongs to the metallo-beta-lactamase superfamily.</text>
</comment>
<protein>
    <submittedName>
        <fullName evidence="6">Glyoxylase-like metal-dependent hydrolase (Beta-lactamase superfamily II)</fullName>
    </submittedName>
</protein>
<organism evidence="6 7">
    <name type="scientific">Microbacterium resistens</name>
    <dbReference type="NCBI Taxonomy" id="156977"/>
    <lineage>
        <taxon>Bacteria</taxon>
        <taxon>Bacillati</taxon>
        <taxon>Actinomycetota</taxon>
        <taxon>Actinomycetes</taxon>
        <taxon>Micrococcales</taxon>
        <taxon>Microbacteriaceae</taxon>
        <taxon>Microbacterium</taxon>
    </lineage>
</organism>
<evidence type="ECO:0000259" key="5">
    <source>
        <dbReference type="SMART" id="SM00849"/>
    </source>
</evidence>
<keyword evidence="7" id="KW-1185">Reference proteome</keyword>
<dbReference type="SUPFAM" id="SSF56281">
    <property type="entry name" value="Metallo-hydrolase/oxidoreductase"/>
    <property type="match status" value="1"/>
</dbReference>
<evidence type="ECO:0000256" key="1">
    <source>
        <dbReference type="ARBA" id="ARBA00007749"/>
    </source>
</evidence>
<dbReference type="Proteomes" id="UP001259347">
    <property type="component" value="Unassembled WGS sequence"/>
</dbReference>
<dbReference type="Gene3D" id="3.60.15.10">
    <property type="entry name" value="Ribonuclease Z/Hydroxyacylglutathione hydrolase-like"/>
    <property type="match status" value="1"/>
</dbReference>
<sequence length="298" mass="32777">MNPEKVVSTENVEVFRVEEARMPMFAPEELFRDFDPVAHGLAALGADDYDPASGMLIMSSSTYVVRDHGFTVLVDAGVGDHRPRRRPVYDDLETGFWDRLQEVVDPEEVDAVVCTHLHVDHVGWASREIDGAWRPAFPNARYVFNEVEWAFLRGPAMPAVLERNGDYVADSLQPVIDAELVETVALPFRLSPAIRLEAAPGDTPGHLLVRVTDGPDGATAALVTGDAFHHVMQVRHPSLTSRFSSLPDAAVDTRMRLLAESADQGVPLLAGHIASHDALRIERTNDGRYDLVEGTPGR</sequence>
<evidence type="ECO:0000256" key="2">
    <source>
        <dbReference type="ARBA" id="ARBA00022723"/>
    </source>
</evidence>
<dbReference type="EMBL" id="JAVDUM010000004">
    <property type="protein sequence ID" value="MDR6866619.1"/>
    <property type="molecule type" value="Genomic_DNA"/>
</dbReference>
<dbReference type="CDD" id="cd16277">
    <property type="entry name" value="metallo-hydrolase-like_MBL-fold"/>
    <property type="match status" value="1"/>
</dbReference>
<dbReference type="InterPro" id="IPR051013">
    <property type="entry name" value="MBL_superfamily_lactonases"/>
</dbReference>
<keyword evidence="3" id="KW-0378">Hydrolase</keyword>
<proteinExistence type="inferred from homology"/>
<dbReference type="SMART" id="SM00849">
    <property type="entry name" value="Lactamase_B"/>
    <property type="match status" value="1"/>
</dbReference>
<evidence type="ECO:0000313" key="7">
    <source>
        <dbReference type="Proteomes" id="UP001259347"/>
    </source>
</evidence>
<dbReference type="RefSeq" id="WP_310018599.1">
    <property type="nucleotide sequence ID" value="NZ_JAVDUM010000004.1"/>
</dbReference>
<feature type="domain" description="Metallo-beta-lactamase" evidence="5">
    <location>
        <begin position="59"/>
        <end position="272"/>
    </location>
</feature>
<dbReference type="PANTHER" id="PTHR42978">
    <property type="entry name" value="QUORUM-QUENCHING LACTONASE YTNP-RELATED-RELATED"/>
    <property type="match status" value="1"/>
</dbReference>
<keyword evidence="4" id="KW-0862">Zinc</keyword>
<evidence type="ECO:0000313" key="6">
    <source>
        <dbReference type="EMBL" id="MDR6866619.1"/>
    </source>
</evidence>
<dbReference type="InterPro" id="IPR001279">
    <property type="entry name" value="Metallo-B-lactamas"/>
</dbReference>
<dbReference type="Pfam" id="PF00753">
    <property type="entry name" value="Lactamase_B"/>
    <property type="match status" value="1"/>
</dbReference>
<keyword evidence="2" id="KW-0479">Metal-binding</keyword>
<gene>
    <name evidence="6" type="ORF">J2Y69_001212</name>
</gene>
<evidence type="ECO:0000256" key="4">
    <source>
        <dbReference type="ARBA" id="ARBA00022833"/>
    </source>
</evidence>
<dbReference type="InterPro" id="IPR036866">
    <property type="entry name" value="RibonucZ/Hydroxyglut_hydro"/>
</dbReference>
<accession>A0ABU1SAI0</accession>
<reference evidence="6 7" key="1">
    <citation type="submission" date="2023-07" db="EMBL/GenBank/DDBJ databases">
        <title>Sorghum-associated microbial communities from plants grown in Nebraska, USA.</title>
        <authorList>
            <person name="Schachtman D."/>
        </authorList>
    </citation>
    <scope>NUCLEOTIDE SEQUENCE [LARGE SCALE GENOMIC DNA]</scope>
    <source>
        <strain evidence="6 7">2980</strain>
    </source>
</reference>